<organism evidence="1 2">
    <name type="scientific">Qiania dongpingensis</name>
    <dbReference type="NCBI Taxonomy" id="2763669"/>
    <lineage>
        <taxon>Bacteria</taxon>
        <taxon>Bacillati</taxon>
        <taxon>Bacillota</taxon>
        <taxon>Clostridia</taxon>
        <taxon>Lachnospirales</taxon>
        <taxon>Lachnospiraceae</taxon>
        <taxon>Qiania</taxon>
    </lineage>
</organism>
<sequence>MIVSASRRTDIPAYYLPWFLERLKKGEVLVRNPMNFHQVSRVLLNRESVDGIVFWSKYPAPMLKRLPELDPYPYYIQYTLNGYGKEMEGGLPDFRQRIGVFHALTERLGAERIIWRYDPILFSRDYTPAWHREKFKILADALAGSAVRCVISFMDMYRRIQKKMEELEVRVPTQEEMLWIGEEFGRIAAENGMEIQTCAEETRLEQFGIQKGACIDQELLSRLAGRPLRFKKDKNQRKACGCAASVDIGCYDTCRSQCAYCYAVCGKKARTGRLLLYDKDSPFLCGRKAPEDVVKTRLL</sequence>
<proteinExistence type="predicted"/>
<dbReference type="Pfam" id="PF08902">
    <property type="entry name" value="DUF1848"/>
    <property type="match status" value="1"/>
</dbReference>
<dbReference type="EMBL" id="CP060634">
    <property type="protein sequence ID" value="QNM06774.1"/>
    <property type="molecule type" value="Genomic_DNA"/>
</dbReference>
<evidence type="ECO:0000313" key="1">
    <source>
        <dbReference type="EMBL" id="QNM06774.1"/>
    </source>
</evidence>
<dbReference type="RefSeq" id="WP_249304459.1">
    <property type="nucleotide sequence ID" value="NZ_CP060634.1"/>
</dbReference>
<name>A0A7G9G7J2_9FIRM</name>
<reference evidence="1 2" key="1">
    <citation type="submission" date="2020-08" db="EMBL/GenBank/DDBJ databases">
        <authorList>
            <person name="Liu C."/>
            <person name="Sun Q."/>
        </authorList>
    </citation>
    <scope>NUCLEOTIDE SEQUENCE [LARGE SCALE GENOMIC DNA]</scope>
    <source>
        <strain evidence="1 2">NSJ-38</strain>
    </source>
</reference>
<dbReference type="Proteomes" id="UP000515823">
    <property type="component" value="Chromosome"/>
</dbReference>
<dbReference type="KEGG" id="qdo:H9Q78_06565"/>
<evidence type="ECO:0000313" key="2">
    <source>
        <dbReference type="Proteomes" id="UP000515823"/>
    </source>
</evidence>
<dbReference type="InterPro" id="IPR014998">
    <property type="entry name" value="DUF1848"/>
</dbReference>
<keyword evidence="2" id="KW-1185">Reference proteome</keyword>
<gene>
    <name evidence="1" type="ORF">H9Q78_06565</name>
</gene>
<dbReference type="AlphaFoldDB" id="A0A7G9G7J2"/>
<protein>
    <submittedName>
        <fullName evidence="1">DUF1848 domain-containing protein</fullName>
    </submittedName>
</protein>
<accession>A0A7G9G7J2</accession>